<organism evidence="5 6">
    <name type="scientific">Hypericibacter adhaerens</name>
    <dbReference type="NCBI Taxonomy" id="2602016"/>
    <lineage>
        <taxon>Bacteria</taxon>
        <taxon>Pseudomonadati</taxon>
        <taxon>Pseudomonadota</taxon>
        <taxon>Alphaproteobacteria</taxon>
        <taxon>Rhodospirillales</taxon>
        <taxon>Dongiaceae</taxon>
        <taxon>Hypericibacter</taxon>
    </lineage>
</organism>
<protein>
    <submittedName>
        <fullName evidence="5">Electron transfer flavoprotein subunit alpha</fullName>
    </submittedName>
</protein>
<proteinExistence type="inferred from homology"/>
<evidence type="ECO:0000313" key="6">
    <source>
        <dbReference type="Proteomes" id="UP000325797"/>
    </source>
</evidence>
<evidence type="ECO:0000259" key="4">
    <source>
        <dbReference type="SMART" id="SM00893"/>
    </source>
</evidence>
<feature type="binding site" evidence="3">
    <location>
        <begin position="234"/>
        <end position="235"/>
    </location>
    <ligand>
        <name>FAD</name>
        <dbReference type="ChEBI" id="CHEBI:57692"/>
    </ligand>
</feature>
<accession>A0A5J6N802</accession>
<evidence type="ECO:0000256" key="3">
    <source>
        <dbReference type="PIRSR" id="PIRSR000089-1"/>
    </source>
</evidence>
<dbReference type="GO" id="GO:0050660">
    <property type="term" value="F:flavin adenine dinucleotide binding"/>
    <property type="evidence" value="ECO:0007669"/>
    <property type="project" value="InterPro"/>
</dbReference>
<dbReference type="Gene3D" id="3.40.50.620">
    <property type="entry name" value="HUPs"/>
    <property type="match status" value="1"/>
</dbReference>
<keyword evidence="2" id="KW-0813">Transport</keyword>
<feature type="binding site" evidence="3">
    <location>
        <begin position="265"/>
        <end position="272"/>
    </location>
    <ligand>
        <name>FAD</name>
        <dbReference type="ChEBI" id="CHEBI:57692"/>
    </ligand>
</feature>
<dbReference type="Gene3D" id="3.40.50.1220">
    <property type="entry name" value="TPP-binding domain"/>
    <property type="match status" value="1"/>
</dbReference>
<reference evidence="5 6" key="1">
    <citation type="submission" date="2019-08" db="EMBL/GenBank/DDBJ databases">
        <title>Hyperibacter terrae gen. nov., sp. nov. and Hyperibacter viscosus sp. nov., two new members in the family Rhodospirillaceae isolated from the rhizosphere of Hypericum perforatum.</title>
        <authorList>
            <person name="Noviana Z."/>
        </authorList>
    </citation>
    <scope>NUCLEOTIDE SEQUENCE [LARGE SCALE GENOMIC DNA]</scope>
    <source>
        <strain evidence="5 6">R5959</strain>
    </source>
</reference>
<dbReference type="AlphaFoldDB" id="A0A5J6N802"/>
<keyword evidence="3" id="KW-0285">Flavoprotein</keyword>
<feature type="domain" description="Electron transfer flavoprotein alpha/beta-subunit N-terminal" evidence="4">
    <location>
        <begin position="4"/>
        <end position="182"/>
    </location>
</feature>
<dbReference type="Proteomes" id="UP000325797">
    <property type="component" value="Chromosome"/>
</dbReference>
<keyword evidence="3" id="KW-0274">FAD</keyword>
<gene>
    <name evidence="5" type="primary">etfA</name>
    <name evidence="5" type="ORF">FRZ61_51920</name>
</gene>
<keyword evidence="6" id="KW-1185">Reference proteome</keyword>
<keyword evidence="2" id="KW-0249">Electron transport</keyword>
<dbReference type="InterPro" id="IPR014731">
    <property type="entry name" value="ETF_asu_C"/>
</dbReference>
<sequence length="324" mass="32681">MAGILVFGSLSDGELAGATLEAVAAAQAVGQTPVQGALIGHDLAAAAGLFARAALSGLFVSDHPQLTPYIAERHAAAAAAIIGRAAPDLVLFPQTAETAEWVPLLAGRLGVPLATGCTGLAFKGGTLIATRPVCGGAVQAEYEVDGPLRFATLAPGAFAPVPTTAACVPIMPVAVPDLVSRVALIEEKPESAAAGPRLKSAKIIVSGGLGLGAKENWHLVEATATALGAAVGATRAVVELGWVPHSQQIGFSGQKVSPDLYLAIGISGAVHHLAGLTGARAIVAINKDQEASIFRVARFGVVGDAKEIVPAFTARVRELRATQG</sequence>
<feature type="binding site" evidence="3">
    <location>
        <begin position="248"/>
        <end position="252"/>
    </location>
    <ligand>
        <name>FAD</name>
        <dbReference type="ChEBI" id="CHEBI:57692"/>
    </ligand>
</feature>
<dbReference type="Pfam" id="PF00766">
    <property type="entry name" value="ETF_alpha"/>
    <property type="match status" value="1"/>
</dbReference>
<feature type="binding site" evidence="3">
    <location>
        <position position="286"/>
    </location>
    <ligand>
        <name>FAD</name>
        <dbReference type="ChEBI" id="CHEBI:57692"/>
    </ligand>
</feature>
<dbReference type="PIRSF" id="PIRSF000089">
    <property type="entry name" value="Electra_flavoP_a"/>
    <property type="match status" value="1"/>
</dbReference>
<dbReference type="RefSeq" id="WP_151120520.1">
    <property type="nucleotide sequence ID" value="NZ_CP042582.1"/>
</dbReference>
<evidence type="ECO:0000256" key="2">
    <source>
        <dbReference type="ARBA" id="ARBA00022982"/>
    </source>
</evidence>
<dbReference type="InterPro" id="IPR014730">
    <property type="entry name" value="ETF_a/b_N"/>
</dbReference>
<dbReference type="InterPro" id="IPR029035">
    <property type="entry name" value="DHS-like_NAD/FAD-binding_dom"/>
</dbReference>
<name>A0A5J6N802_9PROT</name>
<dbReference type="GO" id="GO:0033539">
    <property type="term" value="P:fatty acid beta-oxidation using acyl-CoA dehydrogenase"/>
    <property type="evidence" value="ECO:0007669"/>
    <property type="project" value="TreeGrafter"/>
</dbReference>
<dbReference type="InterPro" id="IPR014729">
    <property type="entry name" value="Rossmann-like_a/b/a_fold"/>
</dbReference>
<dbReference type="EMBL" id="CP042582">
    <property type="protein sequence ID" value="QEX25245.1"/>
    <property type="molecule type" value="Genomic_DNA"/>
</dbReference>
<dbReference type="KEGG" id="hadh:FRZ61_51920"/>
<evidence type="ECO:0000313" key="5">
    <source>
        <dbReference type="EMBL" id="QEX25245.1"/>
    </source>
</evidence>
<dbReference type="SUPFAM" id="SSF52402">
    <property type="entry name" value="Adenine nucleotide alpha hydrolases-like"/>
    <property type="match status" value="1"/>
</dbReference>
<dbReference type="InterPro" id="IPR001308">
    <property type="entry name" value="ETF_a/FixB"/>
</dbReference>
<comment type="similarity">
    <text evidence="1">Belongs to the ETF alpha-subunit/FixB family.</text>
</comment>
<dbReference type="SUPFAM" id="SSF52467">
    <property type="entry name" value="DHS-like NAD/FAD-binding domain"/>
    <property type="match status" value="1"/>
</dbReference>
<dbReference type="SMART" id="SM00893">
    <property type="entry name" value="ETF"/>
    <property type="match status" value="1"/>
</dbReference>
<dbReference type="GO" id="GO:0009055">
    <property type="term" value="F:electron transfer activity"/>
    <property type="evidence" value="ECO:0007669"/>
    <property type="project" value="InterPro"/>
</dbReference>
<comment type="cofactor">
    <cofactor evidence="3">
        <name>FAD</name>
        <dbReference type="ChEBI" id="CHEBI:57692"/>
    </cofactor>
    <text evidence="3">Binds 1 FAD per dimer.</text>
</comment>
<evidence type="ECO:0000256" key="1">
    <source>
        <dbReference type="ARBA" id="ARBA00005817"/>
    </source>
</evidence>
<dbReference type="PANTHER" id="PTHR43153:SF1">
    <property type="entry name" value="ELECTRON TRANSFER FLAVOPROTEIN SUBUNIT ALPHA, MITOCHONDRIAL"/>
    <property type="match status" value="1"/>
</dbReference>
<dbReference type="OrthoDB" id="9770286at2"/>
<dbReference type="PANTHER" id="PTHR43153">
    <property type="entry name" value="ELECTRON TRANSFER FLAVOPROTEIN ALPHA"/>
    <property type="match status" value="1"/>
</dbReference>
<dbReference type="Pfam" id="PF01012">
    <property type="entry name" value="ETF"/>
    <property type="match status" value="1"/>
</dbReference>